<evidence type="ECO:0000256" key="9">
    <source>
        <dbReference type="ARBA" id="ARBA00023098"/>
    </source>
</evidence>
<keyword evidence="9" id="KW-0443">Lipid metabolism</keyword>
<keyword evidence="11" id="KW-0275">Fatty acid biosynthesis</keyword>
<reference evidence="14" key="2">
    <citation type="submission" date="2020-09" db="EMBL/GenBank/DDBJ databases">
        <authorList>
            <person name="Sun Q."/>
            <person name="Kim S."/>
        </authorList>
    </citation>
    <scope>NUCLEOTIDE SEQUENCE</scope>
    <source>
        <strain evidence="14">KCTC 12710</strain>
    </source>
</reference>
<evidence type="ECO:0000256" key="5">
    <source>
        <dbReference type="ARBA" id="ARBA00022832"/>
    </source>
</evidence>
<keyword evidence="10 12" id="KW-0472">Membrane</keyword>
<evidence type="ECO:0000313" key="14">
    <source>
        <dbReference type="EMBL" id="GGZ70093.1"/>
    </source>
</evidence>
<proteinExistence type="inferred from homology"/>
<dbReference type="EMBL" id="BMWZ01000001">
    <property type="protein sequence ID" value="GGZ70093.1"/>
    <property type="molecule type" value="Genomic_DNA"/>
</dbReference>
<evidence type="ECO:0000259" key="13">
    <source>
        <dbReference type="Pfam" id="PF00487"/>
    </source>
</evidence>
<dbReference type="AlphaFoldDB" id="A0A918QSL8"/>
<evidence type="ECO:0000313" key="15">
    <source>
        <dbReference type="Proteomes" id="UP000636004"/>
    </source>
</evidence>
<dbReference type="GO" id="GO:0006633">
    <property type="term" value="P:fatty acid biosynthetic process"/>
    <property type="evidence" value="ECO:0007669"/>
    <property type="project" value="UniProtKB-KW"/>
</dbReference>
<keyword evidence="7" id="KW-0560">Oxidoreductase</keyword>
<feature type="transmembrane region" description="Helical" evidence="12">
    <location>
        <begin position="14"/>
        <end position="34"/>
    </location>
</feature>
<comment type="subcellular location">
    <subcellularLocation>
        <location evidence="1">Membrane</location>
        <topology evidence="1">Multi-pass membrane protein</topology>
    </subcellularLocation>
</comment>
<keyword evidence="4 12" id="KW-0812">Transmembrane</keyword>
<evidence type="ECO:0000256" key="11">
    <source>
        <dbReference type="ARBA" id="ARBA00023160"/>
    </source>
</evidence>
<keyword evidence="8" id="KW-0408">Iron</keyword>
<dbReference type="Proteomes" id="UP000636004">
    <property type="component" value="Unassembled WGS sequence"/>
</dbReference>
<evidence type="ECO:0000256" key="7">
    <source>
        <dbReference type="ARBA" id="ARBA00023002"/>
    </source>
</evidence>
<keyword evidence="3" id="KW-0444">Lipid biosynthesis</keyword>
<evidence type="ECO:0000256" key="2">
    <source>
        <dbReference type="ARBA" id="ARBA00008749"/>
    </source>
</evidence>
<dbReference type="PANTHER" id="PTHR11351">
    <property type="entry name" value="ACYL-COA DESATURASE"/>
    <property type="match status" value="1"/>
</dbReference>
<dbReference type="InterPro" id="IPR005804">
    <property type="entry name" value="FA_desaturase_dom"/>
</dbReference>
<feature type="transmembrane region" description="Helical" evidence="12">
    <location>
        <begin position="171"/>
        <end position="192"/>
    </location>
</feature>
<keyword evidence="5" id="KW-0276">Fatty acid metabolism</keyword>
<protein>
    <submittedName>
        <fullName evidence="14">Fatty acid desaturase</fullName>
    </submittedName>
</protein>
<evidence type="ECO:0000256" key="1">
    <source>
        <dbReference type="ARBA" id="ARBA00004141"/>
    </source>
</evidence>
<evidence type="ECO:0000256" key="6">
    <source>
        <dbReference type="ARBA" id="ARBA00022989"/>
    </source>
</evidence>
<feature type="transmembrane region" description="Helical" evidence="12">
    <location>
        <begin position="54"/>
        <end position="73"/>
    </location>
</feature>
<evidence type="ECO:0000256" key="10">
    <source>
        <dbReference type="ARBA" id="ARBA00023136"/>
    </source>
</evidence>
<organism evidence="14 15">
    <name type="scientific">Algibacter mikhailovii</name>
    <dbReference type="NCBI Taxonomy" id="425498"/>
    <lineage>
        <taxon>Bacteria</taxon>
        <taxon>Pseudomonadati</taxon>
        <taxon>Bacteroidota</taxon>
        <taxon>Flavobacteriia</taxon>
        <taxon>Flavobacteriales</taxon>
        <taxon>Flavobacteriaceae</taxon>
        <taxon>Algibacter</taxon>
    </lineage>
</organism>
<gene>
    <name evidence="14" type="ORF">GCM10007028_04000</name>
</gene>
<keyword evidence="6 12" id="KW-1133">Transmembrane helix</keyword>
<comment type="caution">
    <text evidence="14">The sequence shown here is derived from an EMBL/GenBank/DDBJ whole genome shotgun (WGS) entry which is preliminary data.</text>
</comment>
<evidence type="ECO:0000256" key="12">
    <source>
        <dbReference type="SAM" id="Phobius"/>
    </source>
</evidence>
<dbReference type="CDD" id="cd03505">
    <property type="entry name" value="Delta9-FADS-like"/>
    <property type="match status" value="1"/>
</dbReference>
<comment type="similarity">
    <text evidence="2">Belongs to the fatty acid desaturase type 2 family.</text>
</comment>
<accession>A0A918QSL8</accession>
<dbReference type="GO" id="GO:0016717">
    <property type="term" value="F:oxidoreductase activity, acting on paired donors, with oxidation of a pair of donors resulting in the reduction of molecular oxygen to two molecules of water"/>
    <property type="evidence" value="ECO:0007669"/>
    <property type="project" value="InterPro"/>
</dbReference>
<dbReference type="InterPro" id="IPR015876">
    <property type="entry name" value="Acyl-CoA_DS"/>
</dbReference>
<keyword evidence="15" id="KW-1185">Reference proteome</keyword>
<dbReference type="PANTHER" id="PTHR11351:SF31">
    <property type="entry name" value="DESATURASE 1, ISOFORM A-RELATED"/>
    <property type="match status" value="1"/>
</dbReference>
<evidence type="ECO:0000256" key="3">
    <source>
        <dbReference type="ARBA" id="ARBA00022516"/>
    </source>
</evidence>
<name>A0A918QSL8_9FLAO</name>
<dbReference type="GO" id="GO:0016020">
    <property type="term" value="C:membrane"/>
    <property type="evidence" value="ECO:0007669"/>
    <property type="project" value="UniProtKB-SubCell"/>
</dbReference>
<evidence type="ECO:0000256" key="4">
    <source>
        <dbReference type="ARBA" id="ARBA00022692"/>
    </source>
</evidence>
<reference evidence="14" key="1">
    <citation type="journal article" date="2014" name="Int. J. Syst. Evol. Microbiol.">
        <title>Complete genome sequence of Corynebacterium casei LMG S-19264T (=DSM 44701T), isolated from a smear-ripened cheese.</title>
        <authorList>
            <consortium name="US DOE Joint Genome Institute (JGI-PGF)"/>
            <person name="Walter F."/>
            <person name="Albersmeier A."/>
            <person name="Kalinowski J."/>
            <person name="Ruckert C."/>
        </authorList>
    </citation>
    <scope>NUCLEOTIDE SEQUENCE</scope>
    <source>
        <strain evidence="14">KCTC 12710</strain>
    </source>
</reference>
<dbReference type="Pfam" id="PF00487">
    <property type="entry name" value="FA_desaturase"/>
    <property type="match status" value="1"/>
</dbReference>
<feature type="domain" description="Fatty acid desaturase" evidence="13">
    <location>
        <begin position="18"/>
        <end position="239"/>
    </location>
</feature>
<sequence>MFSKGVQIIFAKKIMTIVIFVLVLWYGGLFFQSFFLHRYAAHQVFIMSKTMERITFILTWIFQGSSYLSAYGYGIMHRMHHAYTDTDKDPHSPSYDANVFAMMWKTKTIYQDINKQRIDVDPRFTKNVPQWKTFDAFASSRFSRLLWISLYVLFFVFFTTAWWQWLLLPITFLMAPIHGVIINWFGHIYGYVNYKMNNTSKNLFRFDFLMMGEGYHNNHHKFANRANFGVKWYEIDLTYMIIKVLNYFGIIQLKHQTVKK</sequence>
<evidence type="ECO:0000256" key="8">
    <source>
        <dbReference type="ARBA" id="ARBA00023004"/>
    </source>
</evidence>
<feature type="transmembrane region" description="Helical" evidence="12">
    <location>
        <begin position="145"/>
        <end position="165"/>
    </location>
</feature>